<gene>
    <name evidence="1" type="ORF">F6J89_29540</name>
</gene>
<proteinExistence type="predicted"/>
<comment type="caution">
    <text evidence="1">The sequence shown here is derived from an EMBL/GenBank/DDBJ whole genome shotgun (WGS) entry which is preliminary data.</text>
</comment>
<name>A0A6B3NMN9_9CYAN</name>
<evidence type="ECO:0000313" key="1">
    <source>
        <dbReference type="EMBL" id="NER31642.1"/>
    </source>
</evidence>
<sequence length="270" mass="27698">MTTTYNVTGDVSGIANLTTQAQTAVDLASGVLPFEIPNPIIFPGGFPELGANAGTFNTNLELPDPNNPPAELQVTLNAVSSATGFDTSADLSETINAVAVANGRTPIIDATTDQALEAAGVVTVLDGMELANDVFDLDVSGTGLLTTPTGTTPFNFEYVQTESIETNYVRVFGYDPLVVGGLDDGVSTLTVDQTSSQFSVDVIPSEVLAFAQQLDATQTPGFPAVAGIVETVISTGSQNGLFTTDPVTGVEEFALATGSAALNATITPVV</sequence>
<accession>A0A6B3NMN9</accession>
<dbReference type="EMBL" id="JAAHFQ010000886">
    <property type="protein sequence ID" value="NER31642.1"/>
    <property type="molecule type" value="Genomic_DNA"/>
</dbReference>
<dbReference type="AlphaFoldDB" id="A0A6B3NMN9"/>
<reference evidence="1" key="1">
    <citation type="submission" date="2019-11" db="EMBL/GenBank/DDBJ databases">
        <title>Genomic insights into an expanded diversity of filamentous marine cyanobacteria reveals the extraordinary biosynthetic potential of Moorea and Okeania.</title>
        <authorList>
            <person name="Ferreira Leao T."/>
            <person name="Wang M."/>
            <person name="Moss N."/>
            <person name="Da Silva R."/>
            <person name="Sanders J."/>
            <person name="Nurk S."/>
            <person name="Gurevich A."/>
            <person name="Humphrey G."/>
            <person name="Reher R."/>
            <person name="Zhu Q."/>
            <person name="Belda-Ferre P."/>
            <person name="Glukhov E."/>
            <person name="Rex R."/>
            <person name="Dorrestein P.C."/>
            <person name="Knight R."/>
            <person name="Pevzner P."/>
            <person name="Gerwick W.H."/>
            <person name="Gerwick L."/>
        </authorList>
    </citation>
    <scope>NUCLEOTIDE SEQUENCE</scope>
    <source>
        <strain evidence="1">SIO1C4</strain>
    </source>
</reference>
<protein>
    <submittedName>
        <fullName evidence="1">Uncharacterized protein</fullName>
    </submittedName>
</protein>
<organism evidence="1">
    <name type="scientific">Symploca sp. SIO1C4</name>
    <dbReference type="NCBI Taxonomy" id="2607765"/>
    <lineage>
        <taxon>Bacteria</taxon>
        <taxon>Bacillati</taxon>
        <taxon>Cyanobacteriota</taxon>
        <taxon>Cyanophyceae</taxon>
        <taxon>Coleofasciculales</taxon>
        <taxon>Coleofasciculaceae</taxon>
        <taxon>Symploca</taxon>
    </lineage>
</organism>